<dbReference type="Proteomes" id="UP000265663">
    <property type="component" value="Unassembled WGS sequence"/>
</dbReference>
<gene>
    <name evidence="2" type="ORF">GMOD_00003268</name>
</gene>
<proteinExistence type="predicted"/>
<reference evidence="2 3" key="1">
    <citation type="journal article" date="2014" name="PLoS ONE">
        <title>De novo Genome Assembly of the Fungal Plant Pathogen Pyrenophora semeniperda.</title>
        <authorList>
            <person name="Soliai M.M."/>
            <person name="Meyer S.E."/>
            <person name="Udall J.A."/>
            <person name="Elzinga D.E."/>
            <person name="Hermansen R.A."/>
            <person name="Bodily P.M."/>
            <person name="Hart A.A."/>
            <person name="Coleman C.E."/>
        </authorList>
    </citation>
    <scope>NUCLEOTIDE SEQUENCE [LARGE SCALE GENOMIC DNA]</scope>
    <source>
        <strain evidence="2 3">CCB06</strain>
        <tissue evidence="2">Mycelium</tissue>
    </source>
</reference>
<protein>
    <submittedName>
        <fullName evidence="2">Endonuclease exonuclease phosphatase</fullName>
    </submittedName>
</protein>
<dbReference type="InterPro" id="IPR036691">
    <property type="entry name" value="Endo/exonu/phosph_ase_sf"/>
</dbReference>
<evidence type="ECO:0000313" key="2">
    <source>
        <dbReference type="EMBL" id="RMZ74256.1"/>
    </source>
</evidence>
<organism evidence="2 3">
    <name type="scientific">Pyrenophora seminiperda CCB06</name>
    <dbReference type="NCBI Taxonomy" id="1302712"/>
    <lineage>
        <taxon>Eukaryota</taxon>
        <taxon>Fungi</taxon>
        <taxon>Dikarya</taxon>
        <taxon>Ascomycota</taxon>
        <taxon>Pezizomycotina</taxon>
        <taxon>Dothideomycetes</taxon>
        <taxon>Pleosporomycetidae</taxon>
        <taxon>Pleosporales</taxon>
        <taxon>Pleosporineae</taxon>
        <taxon>Pleosporaceae</taxon>
        <taxon>Pyrenophora</taxon>
    </lineage>
</organism>
<dbReference type="AlphaFoldDB" id="A0A3M7MI85"/>
<dbReference type="EMBL" id="KE747844">
    <property type="protein sequence ID" value="RMZ74256.1"/>
    <property type="molecule type" value="Genomic_DNA"/>
</dbReference>
<dbReference type="SMART" id="SM00915">
    <property type="entry name" value="Jacalin"/>
    <property type="match status" value="1"/>
</dbReference>
<keyword evidence="2" id="KW-0540">Nuclease</keyword>
<dbReference type="Pfam" id="PF01419">
    <property type="entry name" value="Jacalin"/>
    <property type="match status" value="1"/>
</dbReference>
<accession>A0A3M7MI85</accession>
<dbReference type="SUPFAM" id="SSF51101">
    <property type="entry name" value="Mannose-binding lectins"/>
    <property type="match status" value="1"/>
</dbReference>
<keyword evidence="3" id="KW-1185">Reference proteome</keyword>
<dbReference type="InterPro" id="IPR000300">
    <property type="entry name" value="IPPc"/>
</dbReference>
<evidence type="ECO:0000259" key="1">
    <source>
        <dbReference type="PROSITE" id="PS51752"/>
    </source>
</evidence>
<keyword evidence="2" id="KW-0255">Endonuclease</keyword>
<dbReference type="OrthoDB" id="40902at2759"/>
<sequence length="471" mass="51232">MAISRRLYKKKHVACERTTSDCTAKATRQPFIISHHAFYTCFRLCSLIFASSVNRSNYGNVQYLDIQSVLNGNDVPGDKTTNTARIGQLFTKYNISLIHVQEDFNYHATLYANDKHPVRTPTSGGVPIGSGLNSLSNFNYSGFQRIKWNTCSTFESADCLTPKGFTFMRVKFAEGVVIDAYNMHSDAGTTDADEKARASNLRQVSDYIKANSIGNAVLVFGDSNSRYTRTDDIPAVFSEQNGMADTWLQLVRNGVAPAKGADALLCSNPSTTNTCEIVDKTWYRGSPAVSLQAKTFDYAGHLFLQENGDLLSDHNGVLVDFAWSVVDRFRVSDVFGGEEATWYNDLDTVSKLSASKVASITLRGAERVDNVAITLASGQTFAHGGTGGSPTTLTLASGETLKSATLCQGQKDNKTRIFYAQFTTSAGKTVQTGVKTGDCVTRTADAGRSIVAFLGRSGDEVDQLGFIYSKV</sequence>
<dbReference type="InterPro" id="IPR036404">
    <property type="entry name" value="Jacalin-like_lectin_dom_sf"/>
</dbReference>
<name>A0A3M7MI85_9PLEO</name>
<keyword evidence="2" id="KW-0269">Exonuclease</keyword>
<dbReference type="InterPro" id="IPR001229">
    <property type="entry name" value="Jacalin-like_lectin_dom"/>
</dbReference>
<dbReference type="GO" id="GO:0016791">
    <property type="term" value="F:phosphatase activity"/>
    <property type="evidence" value="ECO:0007669"/>
    <property type="project" value="InterPro"/>
</dbReference>
<feature type="domain" description="Jacalin-type lectin" evidence="1">
    <location>
        <begin position="329"/>
        <end position="470"/>
    </location>
</feature>
<evidence type="ECO:0000313" key="3">
    <source>
        <dbReference type="Proteomes" id="UP000265663"/>
    </source>
</evidence>
<dbReference type="PROSITE" id="PS51752">
    <property type="entry name" value="JACALIN_LECTIN"/>
    <property type="match status" value="1"/>
</dbReference>
<dbReference type="Gene3D" id="3.60.10.10">
    <property type="entry name" value="Endonuclease/exonuclease/phosphatase"/>
    <property type="match status" value="1"/>
</dbReference>
<dbReference type="Pfam" id="PF22669">
    <property type="entry name" value="Exo_endo_phos2"/>
    <property type="match status" value="1"/>
</dbReference>
<dbReference type="GO" id="GO:0004527">
    <property type="term" value="F:exonuclease activity"/>
    <property type="evidence" value="ECO:0007669"/>
    <property type="project" value="UniProtKB-KW"/>
</dbReference>
<dbReference type="CDD" id="cd09615">
    <property type="entry name" value="Jacalin_EEP"/>
    <property type="match status" value="1"/>
</dbReference>
<dbReference type="Gene3D" id="2.100.10.30">
    <property type="entry name" value="Jacalin-like lectin domain"/>
    <property type="match status" value="1"/>
</dbReference>
<dbReference type="GO" id="GO:0004519">
    <property type="term" value="F:endonuclease activity"/>
    <property type="evidence" value="ECO:0007669"/>
    <property type="project" value="UniProtKB-KW"/>
</dbReference>
<keyword evidence="2" id="KW-0378">Hydrolase</keyword>
<dbReference type="SUPFAM" id="SSF56219">
    <property type="entry name" value="DNase I-like"/>
    <property type="match status" value="1"/>
</dbReference>
<dbReference type="GO" id="GO:0046856">
    <property type="term" value="P:phosphatidylinositol dephosphorylation"/>
    <property type="evidence" value="ECO:0007669"/>
    <property type="project" value="InterPro"/>
</dbReference>